<sequence>MATRATCRWSGWCATRGSCGSTRAPRKSSATSSPARCSSEVPVMQLSATVPSPGPGSCSPQRQKAAQFWFILDQTVHNLCKLKHSLQSPFGRPSLGVMKHADFVTKVKHQFDALPGQIRIAAEFVLDHPQDVALLSMREQARRAGVPPATMTRFAQHLGLAGYDEVRAIHAAAIREAPEAYSGRAQSLVSRHREVGVAGVASEMTARLSGHLADIGVPASVRRLVDAAQQMVQARHIYCLGHRSSFPAAFQFNYLLSFFDTRSTLLDATGGIGHPGMLNAGEGDVLLAICYSPAARHVVETVAFARRQGVHVIAITDSETNPIGRLANLTLLASSQSPSFFDSITPAVAVCETLVALIAGLHPGDVPSAVARSEEKLWDLGVWWRPDDPLPPSHSEKTRPKGRAG</sequence>
<dbReference type="Gene3D" id="3.40.50.10490">
    <property type="entry name" value="Glucose-6-phosphate isomerase like protein, domain 1"/>
    <property type="match status" value="1"/>
</dbReference>
<protein>
    <submittedName>
        <fullName evidence="7">MurR/RpiR family transcriptional regulator</fullName>
    </submittedName>
</protein>
<dbReference type="Pfam" id="PF01418">
    <property type="entry name" value="HTH_6"/>
    <property type="match status" value="1"/>
</dbReference>
<dbReference type="Gene3D" id="1.10.10.10">
    <property type="entry name" value="Winged helix-like DNA-binding domain superfamily/Winged helix DNA-binding domain"/>
    <property type="match status" value="1"/>
</dbReference>
<gene>
    <name evidence="7" type="ORF">FO470_06245</name>
</gene>
<dbReference type="Proteomes" id="UP000315321">
    <property type="component" value="Unassembled WGS sequence"/>
</dbReference>
<organism evidence="7 8">
    <name type="scientific">Ancylobacter moscoviensis</name>
    <dbReference type="NCBI Taxonomy" id="2597768"/>
    <lineage>
        <taxon>Bacteria</taxon>
        <taxon>Pseudomonadati</taxon>
        <taxon>Pseudomonadota</taxon>
        <taxon>Alphaproteobacteria</taxon>
        <taxon>Hyphomicrobiales</taxon>
        <taxon>Xanthobacteraceae</taxon>
        <taxon>Ancylobacter</taxon>
    </lineage>
</organism>
<dbReference type="PANTHER" id="PTHR30514:SF18">
    <property type="entry name" value="RPIR-FAMILY TRANSCRIPTIONAL REGULATOR"/>
    <property type="match status" value="1"/>
</dbReference>
<dbReference type="EMBL" id="VMBP01000002">
    <property type="protein sequence ID" value="TSJ62614.1"/>
    <property type="molecule type" value="Genomic_DNA"/>
</dbReference>
<keyword evidence="3" id="KW-0804">Transcription</keyword>
<dbReference type="InterPro" id="IPR035472">
    <property type="entry name" value="RpiR-like_SIS"/>
</dbReference>
<dbReference type="InterPro" id="IPR036388">
    <property type="entry name" value="WH-like_DNA-bd_sf"/>
</dbReference>
<name>A0ABY3DRL6_9HYPH</name>
<dbReference type="PROSITE" id="PS51464">
    <property type="entry name" value="SIS"/>
    <property type="match status" value="1"/>
</dbReference>
<feature type="domain" description="SIS" evidence="6">
    <location>
        <begin position="227"/>
        <end position="367"/>
    </location>
</feature>
<keyword evidence="8" id="KW-1185">Reference proteome</keyword>
<evidence type="ECO:0000256" key="1">
    <source>
        <dbReference type="ARBA" id="ARBA00023015"/>
    </source>
</evidence>
<dbReference type="InterPro" id="IPR001347">
    <property type="entry name" value="SIS_dom"/>
</dbReference>
<dbReference type="SUPFAM" id="SSF53697">
    <property type="entry name" value="SIS domain"/>
    <property type="match status" value="1"/>
</dbReference>
<proteinExistence type="predicted"/>
<evidence type="ECO:0000259" key="6">
    <source>
        <dbReference type="PROSITE" id="PS51464"/>
    </source>
</evidence>
<evidence type="ECO:0000313" key="8">
    <source>
        <dbReference type="Proteomes" id="UP000315321"/>
    </source>
</evidence>
<dbReference type="SUPFAM" id="SSF46689">
    <property type="entry name" value="Homeodomain-like"/>
    <property type="match status" value="1"/>
</dbReference>
<keyword evidence="1" id="KW-0805">Transcription regulation</keyword>
<comment type="caution">
    <text evidence="7">The sequence shown here is derived from an EMBL/GenBank/DDBJ whole genome shotgun (WGS) entry which is preliminary data.</text>
</comment>
<dbReference type="InterPro" id="IPR000281">
    <property type="entry name" value="HTH_RpiR"/>
</dbReference>
<evidence type="ECO:0000256" key="3">
    <source>
        <dbReference type="ARBA" id="ARBA00023163"/>
    </source>
</evidence>
<dbReference type="PROSITE" id="PS51071">
    <property type="entry name" value="HTH_RPIR"/>
    <property type="match status" value="1"/>
</dbReference>
<evidence type="ECO:0000313" key="7">
    <source>
        <dbReference type="EMBL" id="TSJ62614.1"/>
    </source>
</evidence>
<dbReference type="InterPro" id="IPR009057">
    <property type="entry name" value="Homeodomain-like_sf"/>
</dbReference>
<dbReference type="Pfam" id="PF01380">
    <property type="entry name" value="SIS"/>
    <property type="match status" value="1"/>
</dbReference>
<evidence type="ECO:0000256" key="4">
    <source>
        <dbReference type="SAM" id="MobiDB-lite"/>
    </source>
</evidence>
<dbReference type="InterPro" id="IPR047640">
    <property type="entry name" value="RpiR-like"/>
</dbReference>
<evidence type="ECO:0000256" key="2">
    <source>
        <dbReference type="ARBA" id="ARBA00023125"/>
    </source>
</evidence>
<dbReference type="CDD" id="cd05013">
    <property type="entry name" value="SIS_RpiR"/>
    <property type="match status" value="1"/>
</dbReference>
<evidence type="ECO:0000259" key="5">
    <source>
        <dbReference type="PROSITE" id="PS51071"/>
    </source>
</evidence>
<dbReference type="InterPro" id="IPR046348">
    <property type="entry name" value="SIS_dom_sf"/>
</dbReference>
<accession>A0ABY3DRL6</accession>
<feature type="region of interest" description="Disordered" evidence="4">
    <location>
        <begin position="386"/>
        <end position="405"/>
    </location>
</feature>
<reference evidence="7 8" key="1">
    <citation type="submission" date="2019-07" db="EMBL/GenBank/DDBJ databases">
        <authorList>
            <person name="Grouzdev D.S."/>
        </authorList>
    </citation>
    <scope>NUCLEOTIDE SEQUENCE [LARGE SCALE GENOMIC DNA]</scope>
    <source>
        <strain evidence="7 8">3C</strain>
    </source>
</reference>
<feature type="domain" description="HTH rpiR-type" evidence="5">
    <location>
        <begin position="101"/>
        <end position="177"/>
    </location>
</feature>
<keyword evidence="2" id="KW-0238">DNA-binding</keyword>
<dbReference type="PANTHER" id="PTHR30514">
    <property type="entry name" value="GLUCOKINASE"/>
    <property type="match status" value="1"/>
</dbReference>